<protein>
    <submittedName>
        <fullName evidence="1">Uncharacterized protein</fullName>
    </submittedName>
</protein>
<evidence type="ECO:0000313" key="2">
    <source>
        <dbReference type="Proteomes" id="UP000038487"/>
    </source>
</evidence>
<gene>
    <name evidence="1" type="ORF">ERS075527_01180</name>
</gene>
<dbReference type="Proteomes" id="UP000038487">
    <property type="component" value="Unassembled WGS sequence"/>
</dbReference>
<dbReference type="RefSeq" id="WP_052537793.1">
    <property type="nucleotide sequence ID" value="NZ_CSUW01000002.1"/>
</dbReference>
<accession>A0AB33T1X8</accession>
<sequence>MSDEPSDAHKLIAEVILRHQPNEWGQHDGWWECCCQHGGPLVPWTPEHVAAEVDKALGGLNRTWAAVFPDGSYMTPYHEVWNFHPNKSARELAEGDVAEYEDTTLKAQWVSGWTVTE</sequence>
<name>A0AB33T1X8_9MYCO</name>
<dbReference type="AlphaFoldDB" id="A0AB33T1X8"/>
<evidence type="ECO:0000313" key="1">
    <source>
        <dbReference type="EMBL" id="CPT12362.1"/>
    </source>
</evidence>
<comment type="caution">
    <text evidence="1">The sequence shown here is derived from an EMBL/GenBank/DDBJ whole genome shotgun (WGS) entry which is preliminary data.</text>
</comment>
<proteinExistence type="predicted"/>
<reference evidence="1 2" key="1">
    <citation type="submission" date="2015-03" db="EMBL/GenBank/DDBJ databases">
        <authorList>
            <consortium name="Pathogen Informatics"/>
            <person name="Murphy D."/>
        </authorList>
    </citation>
    <scope>NUCLEOTIDE SEQUENCE [LARGE SCALE GENOMIC DNA]</scope>
    <source>
        <strain evidence="1 2">PAP036</strain>
    </source>
</reference>
<dbReference type="EMBL" id="CSUW01000002">
    <property type="protein sequence ID" value="CPT12362.1"/>
    <property type="molecule type" value="Genomic_DNA"/>
</dbReference>
<organism evidence="1 2">
    <name type="scientific">Mycobacteroides abscessus</name>
    <dbReference type="NCBI Taxonomy" id="36809"/>
    <lineage>
        <taxon>Bacteria</taxon>
        <taxon>Bacillati</taxon>
        <taxon>Actinomycetota</taxon>
        <taxon>Actinomycetes</taxon>
        <taxon>Mycobacteriales</taxon>
        <taxon>Mycobacteriaceae</taxon>
        <taxon>Mycobacteroides</taxon>
    </lineage>
</organism>